<accession>A0ABV7TFS9</accession>
<feature type="signal peptide" evidence="11">
    <location>
        <begin position="1"/>
        <end position="23"/>
    </location>
</feature>
<dbReference type="EMBL" id="JBHRXI010000010">
    <property type="protein sequence ID" value="MFC3614181.1"/>
    <property type="molecule type" value="Genomic_DNA"/>
</dbReference>
<dbReference type="PANTHER" id="PTHR30625:SF15">
    <property type="entry name" value="BIOPOLYMER TRANSPORT PROTEIN EXBB"/>
    <property type="match status" value="1"/>
</dbReference>
<protein>
    <submittedName>
        <fullName evidence="13">MotA/TolQ/ExbB proton channel family protein</fullName>
    </submittedName>
</protein>
<evidence type="ECO:0000256" key="5">
    <source>
        <dbReference type="ARBA" id="ARBA00022927"/>
    </source>
</evidence>
<reference evidence="14" key="1">
    <citation type="journal article" date="2019" name="Int. J. Syst. Evol. Microbiol.">
        <title>The Global Catalogue of Microorganisms (GCM) 10K type strain sequencing project: providing services to taxonomists for standard genome sequencing and annotation.</title>
        <authorList>
            <consortium name="The Broad Institute Genomics Platform"/>
            <consortium name="The Broad Institute Genome Sequencing Center for Infectious Disease"/>
            <person name="Wu L."/>
            <person name="Ma J."/>
        </authorList>
    </citation>
    <scope>NUCLEOTIDE SEQUENCE [LARGE SCALE GENOMIC DNA]</scope>
    <source>
        <strain evidence="14">KCTC 42911</strain>
    </source>
</reference>
<sequence length="336" mass="34695">MTSCRHIFIGAALAFCVGAGASAQEVPATPPTPEIGQAPTTGMASKTDQSERVERSAPAPQTAETIADSAAEVATEPSVPQVSTTVPAEQSAPVALPGTTTEGDEATTPQMQSAGSVTDTARNASDRAMAFLREGGPAIWAIAALSVITVALILWKIWRLALIGAWSRGKAGRAVEAYLAGEPEAALALVEGRRGIRSQVMAVSLRSLGHLPHETAREETARVAKRHLSSARDGLGALELIATIAPLLGLLGTVLGMIAAFQALQAAGSRADPALLAGGIWEALLTTAAGMAVAIPASAALTWFDSVIERMRRDIEDNATRVFIAATPARLKLAAE</sequence>
<keyword evidence="14" id="KW-1185">Reference proteome</keyword>
<feature type="transmembrane region" description="Helical" evidence="10">
    <location>
        <begin position="235"/>
        <end position="263"/>
    </location>
</feature>
<feature type="chain" id="PRO_5045926934" evidence="11">
    <location>
        <begin position="24"/>
        <end position="336"/>
    </location>
</feature>
<dbReference type="InterPro" id="IPR050790">
    <property type="entry name" value="ExbB/TolQ_transport"/>
</dbReference>
<comment type="similarity">
    <text evidence="8">Belongs to the exbB/tolQ family.</text>
</comment>
<name>A0ABV7TFS9_9RHOB</name>
<keyword evidence="5 8" id="KW-0653">Protein transport</keyword>
<evidence type="ECO:0000313" key="14">
    <source>
        <dbReference type="Proteomes" id="UP001595629"/>
    </source>
</evidence>
<dbReference type="PANTHER" id="PTHR30625">
    <property type="entry name" value="PROTEIN TOLQ"/>
    <property type="match status" value="1"/>
</dbReference>
<comment type="subcellular location">
    <subcellularLocation>
        <location evidence="1">Cell membrane</location>
        <topology evidence="1">Multi-pass membrane protein</topology>
    </subcellularLocation>
    <subcellularLocation>
        <location evidence="8">Membrane</location>
        <topology evidence="8">Multi-pass membrane protein</topology>
    </subcellularLocation>
</comment>
<evidence type="ECO:0000256" key="1">
    <source>
        <dbReference type="ARBA" id="ARBA00004651"/>
    </source>
</evidence>
<feature type="compositionally biased region" description="Polar residues" evidence="9">
    <location>
        <begin position="78"/>
        <end position="88"/>
    </location>
</feature>
<organism evidence="13 14">
    <name type="scientific">Lutimaribacter marinistellae</name>
    <dbReference type="NCBI Taxonomy" id="1820329"/>
    <lineage>
        <taxon>Bacteria</taxon>
        <taxon>Pseudomonadati</taxon>
        <taxon>Pseudomonadota</taxon>
        <taxon>Alphaproteobacteria</taxon>
        <taxon>Rhodobacterales</taxon>
        <taxon>Roseobacteraceae</taxon>
        <taxon>Lutimaribacter</taxon>
    </lineage>
</organism>
<keyword evidence="11" id="KW-0732">Signal</keyword>
<dbReference type="InterPro" id="IPR002898">
    <property type="entry name" value="MotA_ExbB_proton_chnl"/>
</dbReference>
<feature type="transmembrane region" description="Helical" evidence="10">
    <location>
        <begin position="283"/>
        <end position="304"/>
    </location>
</feature>
<evidence type="ECO:0000256" key="10">
    <source>
        <dbReference type="SAM" id="Phobius"/>
    </source>
</evidence>
<dbReference type="Pfam" id="PF01618">
    <property type="entry name" value="MotA_ExbB"/>
    <property type="match status" value="1"/>
</dbReference>
<evidence type="ECO:0000256" key="7">
    <source>
        <dbReference type="ARBA" id="ARBA00023136"/>
    </source>
</evidence>
<evidence type="ECO:0000256" key="8">
    <source>
        <dbReference type="RuleBase" id="RU004057"/>
    </source>
</evidence>
<proteinExistence type="inferred from homology"/>
<keyword evidence="2 8" id="KW-0813">Transport</keyword>
<evidence type="ECO:0000259" key="12">
    <source>
        <dbReference type="Pfam" id="PF01618"/>
    </source>
</evidence>
<feature type="compositionally biased region" description="Polar residues" evidence="9">
    <location>
        <begin position="107"/>
        <end position="121"/>
    </location>
</feature>
<evidence type="ECO:0000313" key="13">
    <source>
        <dbReference type="EMBL" id="MFC3614181.1"/>
    </source>
</evidence>
<dbReference type="Proteomes" id="UP001595629">
    <property type="component" value="Unassembled WGS sequence"/>
</dbReference>
<dbReference type="RefSeq" id="WP_386735368.1">
    <property type="nucleotide sequence ID" value="NZ_JBHRXI010000010.1"/>
</dbReference>
<keyword evidence="7 10" id="KW-0472">Membrane</keyword>
<feature type="domain" description="MotA/TolQ/ExbB proton channel" evidence="12">
    <location>
        <begin position="210"/>
        <end position="316"/>
    </location>
</feature>
<comment type="caution">
    <text evidence="13">The sequence shown here is derived from an EMBL/GenBank/DDBJ whole genome shotgun (WGS) entry which is preliminary data.</text>
</comment>
<evidence type="ECO:0000256" key="9">
    <source>
        <dbReference type="SAM" id="MobiDB-lite"/>
    </source>
</evidence>
<evidence type="ECO:0000256" key="2">
    <source>
        <dbReference type="ARBA" id="ARBA00022448"/>
    </source>
</evidence>
<keyword evidence="4 10" id="KW-0812">Transmembrane</keyword>
<evidence type="ECO:0000256" key="11">
    <source>
        <dbReference type="SAM" id="SignalP"/>
    </source>
</evidence>
<keyword evidence="3" id="KW-1003">Cell membrane</keyword>
<gene>
    <name evidence="13" type="ORF">ACFORG_10460</name>
</gene>
<evidence type="ECO:0000256" key="3">
    <source>
        <dbReference type="ARBA" id="ARBA00022475"/>
    </source>
</evidence>
<evidence type="ECO:0000256" key="6">
    <source>
        <dbReference type="ARBA" id="ARBA00022989"/>
    </source>
</evidence>
<feature type="compositionally biased region" description="Polar residues" evidence="9">
    <location>
        <begin position="38"/>
        <end position="47"/>
    </location>
</feature>
<feature type="region of interest" description="Disordered" evidence="9">
    <location>
        <begin position="24"/>
        <end position="121"/>
    </location>
</feature>
<keyword evidence="6 10" id="KW-1133">Transmembrane helix</keyword>
<evidence type="ECO:0000256" key="4">
    <source>
        <dbReference type="ARBA" id="ARBA00022692"/>
    </source>
</evidence>
<feature type="transmembrane region" description="Helical" evidence="10">
    <location>
        <begin position="138"/>
        <end position="158"/>
    </location>
</feature>